<reference evidence="7" key="1">
    <citation type="submission" date="2017-02" db="EMBL/GenBank/DDBJ databases">
        <authorList>
            <person name="Varghese N."/>
            <person name="Submissions S."/>
        </authorList>
    </citation>
    <scope>NUCLEOTIDE SEQUENCE [LARGE SCALE GENOMIC DNA]</scope>
    <source>
        <strain evidence="7">USBA 369</strain>
    </source>
</reference>
<evidence type="ECO:0000259" key="5">
    <source>
        <dbReference type="Pfam" id="PF00535"/>
    </source>
</evidence>
<evidence type="ECO:0000256" key="4">
    <source>
        <dbReference type="SAM" id="MobiDB-lite"/>
    </source>
</evidence>
<dbReference type="SUPFAM" id="SSF53448">
    <property type="entry name" value="Nucleotide-diphospho-sugar transferases"/>
    <property type="match status" value="1"/>
</dbReference>
<dbReference type="STRING" id="1365950.SAMN05428963_11575"/>
<keyword evidence="2" id="KW-0328">Glycosyltransferase</keyword>
<dbReference type="InterPro" id="IPR001173">
    <property type="entry name" value="Glyco_trans_2-like"/>
</dbReference>
<comment type="similarity">
    <text evidence="1">Belongs to the glycosyltransferase 2 family.</text>
</comment>
<evidence type="ECO:0000313" key="6">
    <source>
        <dbReference type="EMBL" id="SKA32916.1"/>
    </source>
</evidence>
<keyword evidence="3 6" id="KW-0808">Transferase</keyword>
<dbReference type="EMBL" id="FUXL01000015">
    <property type="protein sequence ID" value="SKA32916.1"/>
    <property type="molecule type" value="Genomic_DNA"/>
</dbReference>
<evidence type="ECO:0000256" key="1">
    <source>
        <dbReference type="ARBA" id="ARBA00006739"/>
    </source>
</evidence>
<dbReference type="AlphaFoldDB" id="A0A1T4SXL8"/>
<evidence type="ECO:0000256" key="2">
    <source>
        <dbReference type="ARBA" id="ARBA00022676"/>
    </source>
</evidence>
<evidence type="ECO:0000256" key="3">
    <source>
        <dbReference type="ARBA" id="ARBA00022679"/>
    </source>
</evidence>
<protein>
    <submittedName>
        <fullName evidence="6">Glycosyltransferase, GT2 family</fullName>
    </submittedName>
</protein>
<sequence length="334" mass="36506">MEALGSHSSHRSMSGEERASVPLQESGATGSRTSHMRLAVGIPTIGRPAIVRGALRELMDQTRLPDLVVICASRPEDVEGLAADPASTRIVFSTPGASRQRNAIIDAAKDCDVIVFLDDDFLMQPDYLAETEQAFLGEPALVVTTGTVIADGIGGPGLELEDGRVLLDADRKLRSTRPATAQPRDAPTFCGYGCNLAFRVEVANRHGIRFDDRLPFYSWQEDVDFSRRLGLHGKIVRLGRARGVHLGTKVGRGSGVRLGYSQIVNPLYLAHNSRGRIYPYGYALVRIVRNLSANLLRSIRPEPYIDRRGRLRGNMTALGDVLRGRLEPERAAGL</sequence>
<evidence type="ECO:0000313" key="7">
    <source>
        <dbReference type="Proteomes" id="UP000190135"/>
    </source>
</evidence>
<dbReference type="GO" id="GO:0016757">
    <property type="term" value="F:glycosyltransferase activity"/>
    <property type="evidence" value="ECO:0007669"/>
    <property type="project" value="UniProtKB-KW"/>
</dbReference>
<dbReference type="Pfam" id="PF00535">
    <property type="entry name" value="Glycos_transf_2"/>
    <property type="match status" value="1"/>
</dbReference>
<proteinExistence type="inferred from homology"/>
<organism evidence="6 7">
    <name type="scientific">Consotaella salsifontis</name>
    <dbReference type="NCBI Taxonomy" id="1365950"/>
    <lineage>
        <taxon>Bacteria</taxon>
        <taxon>Pseudomonadati</taxon>
        <taxon>Pseudomonadota</taxon>
        <taxon>Alphaproteobacteria</taxon>
        <taxon>Hyphomicrobiales</taxon>
        <taxon>Aurantimonadaceae</taxon>
        <taxon>Consotaella</taxon>
    </lineage>
</organism>
<dbReference type="PANTHER" id="PTHR43179">
    <property type="entry name" value="RHAMNOSYLTRANSFERASE WBBL"/>
    <property type="match status" value="1"/>
</dbReference>
<gene>
    <name evidence="6" type="ORF">SAMN05428963_11575</name>
</gene>
<dbReference type="RefSeq" id="WP_245319340.1">
    <property type="nucleotide sequence ID" value="NZ_FUXL01000015.1"/>
</dbReference>
<feature type="domain" description="Glycosyltransferase 2-like" evidence="5">
    <location>
        <begin position="40"/>
        <end position="205"/>
    </location>
</feature>
<dbReference type="Gene3D" id="3.90.550.10">
    <property type="entry name" value="Spore Coat Polysaccharide Biosynthesis Protein SpsA, Chain A"/>
    <property type="match status" value="1"/>
</dbReference>
<name>A0A1T4SXL8_9HYPH</name>
<feature type="region of interest" description="Disordered" evidence="4">
    <location>
        <begin position="1"/>
        <end position="33"/>
    </location>
</feature>
<accession>A0A1T4SXL8</accession>
<dbReference type="InterPro" id="IPR029044">
    <property type="entry name" value="Nucleotide-diphossugar_trans"/>
</dbReference>
<keyword evidence="7" id="KW-1185">Reference proteome</keyword>
<dbReference type="Proteomes" id="UP000190135">
    <property type="component" value="Unassembled WGS sequence"/>
</dbReference>
<dbReference type="PANTHER" id="PTHR43179:SF12">
    <property type="entry name" value="GALACTOFURANOSYLTRANSFERASE GLFT2"/>
    <property type="match status" value="1"/>
</dbReference>
<dbReference type="CDD" id="cd00761">
    <property type="entry name" value="Glyco_tranf_GTA_type"/>
    <property type="match status" value="1"/>
</dbReference>